<keyword evidence="7" id="KW-0503">Monooxygenase</keyword>
<dbReference type="GO" id="GO:0004499">
    <property type="term" value="F:N,N-dimethylaniline monooxygenase activity"/>
    <property type="evidence" value="ECO:0007669"/>
    <property type="project" value="InterPro"/>
</dbReference>
<dbReference type="InterPro" id="IPR050775">
    <property type="entry name" value="FAD-binding_Monooxygenases"/>
</dbReference>
<keyword evidence="9" id="KW-1185">Reference proteome</keyword>
<keyword evidence="3" id="KW-0285">Flavoprotein</keyword>
<comment type="cofactor">
    <cofactor evidence="1">
        <name>FAD</name>
        <dbReference type="ChEBI" id="CHEBI:57692"/>
    </cofactor>
</comment>
<dbReference type="OMA" id="LPMRQGK"/>
<keyword evidence="4" id="KW-0274">FAD</keyword>
<evidence type="ECO:0000256" key="1">
    <source>
        <dbReference type="ARBA" id="ARBA00001974"/>
    </source>
</evidence>
<dbReference type="InterPro" id="IPR036188">
    <property type="entry name" value="FAD/NAD-bd_sf"/>
</dbReference>
<dbReference type="PANTHER" id="PTHR43098:SF3">
    <property type="entry name" value="L-ORNITHINE N(5)-MONOOXYGENASE-RELATED"/>
    <property type="match status" value="1"/>
</dbReference>
<dbReference type="EMBL" id="CDMC01000002">
    <property type="protein sequence ID" value="CEN59430.1"/>
    <property type="molecule type" value="Genomic_DNA"/>
</dbReference>
<evidence type="ECO:0000256" key="4">
    <source>
        <dbReference type="ARBA" id="ARBA00022827"/>
    </source>
</evidence>
<keyword evidence="6" id="KW-0560">Oxidoreductase</keyword>
<dbReference type="InterPro" id="IPR020946">
    <property type="entry name" value="Flavin_mOase-like"/>
</dbReference>
<accession>A0A0U5GNR9</accession>
<evidence type="ECO:0000256" key="7">
    <source>
        <dbReference type="ARBA" id="ARBA00023033"/>
    </source>
</evidence>
<dbReference type="GO" id="GO:0050661">
    <property type="term" value="F:NADP binding"/>
    <property type="evidence" value="ECO:0007669"/>
    <property type="project" value="InterPro"/>
</dbReference>
<dbReference type="Pfam" id="PF00743">
    <property type="entry name" value="FMO-like"/>
    <property type="match status" value="1"/>
</dbReference>
<evidence type="ECO:0000256" key="6">
    <source>
        <dbReference type="ARBA" id="ARBA00023002"/>
    </source>
</evidence>
<proteinExistence type="inferred from homology"/>
<organism evidence="8 9">
    <name type="scientific">Aspergillus calidoustus</name>
    <dbReference type="NCBI Taxonomy" id="454130"/>
    <lineage>
        <taxon>Eukaryota</taxon>
        <taxon>Fungi</taxon>
        <taxon>Dikarya</taxon>
        <taxon>Ascomycota</taxon>
        <taxon>Pezizomycotina</taxon>
        <taxon>Eurotiomycetes</taxon>
        <taxon>Eurotiomycetidae</taxon>
        <taxon>Eurotiales</taxon>
        <taxon>Aspergillaceae</taxon>
        <taxon>Aspergillus</taxon>
        <taxon>Aspergillus subgen. Nidulantes</taxon>
    </lineage>
</organism>
<dbReference type="Gene3D" id="3.50.50.60">
    <property type="entry name" value="FAD/NAD(P)-binding domain"/>
    <property type="match status" value="2"/>
</dbReference>
<name>A0A0U5GNR9_ASPCI</name>
<dbReference type="Proteomes" id="UP000054771">
    <property type="component" value="Unassembled WGS sequence"/>
</dbReference>
<evidence type="ECO:0000313" key="8">
    <source>
        <dbReference type="EMBL" id="CEN59430.1"/>
    </source>
</evidence>
<evidence type="ECO:0008006" key="10">
    <source>
        <dbReference type="Google" id="ProtNLM"/>
    </source>
</evidence>
<dbReference type="OrthoDB" id="66881at2759"/>
<keyword evidence="5" id="KW-0521">NADP</keyword>
<evidence type="ECO:0000256" key="2">
    <source>
        <dbReference type="ARBA" id="ARBA00010139"/>
    </source>
</evidence>
<evidence type="ECO:0000256" key="3">
    <source>
        <dbReference type="ARBA" id="ARBA00022630"/>
    </source>
</evidence>
<comment type="similarity">
    <text evidence="2">Belongs to the FAD-binding monooxygenase family.</text>
</comment>
<gene>
    <name evidence="8" type="ORF">ASPCAL01880</name>
</gene>
<protein>
    <recommendedName>
        <fullName evidence="10">FAD/NAD(P)-binding domain-containing protein</fullName>
    </recommendedName>
</protein>
<dbReference type="SUPFAM" id="SSF51905">
    <property type="entry name" value="FAD/NAD(P)-binding domain"/>
    <property type="match status" value="1"/>
</dbReference>
<dbReference type="GO" id="GO:0050660">
    <property type="term" value="F:flavin adenine dinucleotide binding"/>
    <property type="evidence" value="ECO:0007669"/>
    <property type="project" value="InterPro"/>
</dbReference>
<reference evidence="9" key="1">
    <citation type="journal article" date="2016" name="Genome Announc.">
        <title>Draft genome sequences of fungus Aspergillus calidoustus.</title>
        <authorList>
            <person name="Horn F."/>
            <person name="Linde J."/>
            <person name="Mattern D.J."/>
            <person name="Walther G."/>
            <person name="Guthke R."/>
            <person name="Scherlach K."/>
            <person name="Martin K."/>
            <person name="Brakhage A.A."/>
            <person name="Petzke L."/>
            <person name="Valiante V."/>
        </authorList>
    </citation>
    <scope>NUCLEOTIDE SEQUENCE [LARGE SCALE GENOMIC DNA]</scope>
    <source>
        <strain evidence="9">SF006504</strain>
    </source>
</reference>
<evidence type="ECO:0000313" key="9">
    <source>
        <dbReference type="Proteomes" id="UP000054771"/>
    </source>
</evidence>
<dbReference type="PRINTS" id="PR00411">
    <property type="entry name" value="PNDRDTASEI"/>
</dbReference>
<dbReference type="AlphaFoldDB" id="A0A0U5GNR9"/>
<dbReference type="PANTHER" id="PTHR43098">
    <property type="entry name" value="L-ORNITHINE N(5)-MONOOXYGENASE-RELATED"/>
    <property type="match status" value="1"/>
</dbReference>
<sequence length="543" mass="60732">MSRRNPSYDILIVGAGFSGITLLHTLRQHGYASCRIYESGSDLGGVWHSNTYPGCRVDTEGSIYQLSIPEVYSTFSFREKYPSADEMRRYFAHVERVLDVKKDVEFGVTVAGAWFDAHAEGERKWRVETGDGRVTHCRFLILCVGSSSERYVPDIPGLETFKGQVCHSAEWPRGRVDVAGKKVAIIGTGASGVQIIQSWAKEAGNLVVFQRTPNLALPMQQEALSPEAQRNIIEELPRIFADRQKTWSGYLDESTPEKTFDASPESREAHFEALYKRGGFAFYLAGYSDLLTDEAANREAYNFWLKKTRARIIDPRKRDILAPLEPPHPAGAKRSSFEQDYFEQFNRPNVQLVNLREPGQAIRAVRSDEIEVEDGTVYPVDVIALATGFNSLTGSLTCIPGLRNTSGVTLAEEWSKDGASTYLGLTRRGYPNMFLCYSVHGPAALSNGPASIEIQAKWIVDAIRKIDESGLSYIEPTEEAEKTWKATVNMITSITLFPKADSWYMGANIPGKKREMLNFPGGLPLYEQMCRKALENWEGFVTV</sequence>
<evidence type="ECO:0000256" key="5">
    <source>
        <dbReference type="ARBA" id="ARBA00022857"/>
    </source>
</evidence>